<dbReference type="AlphaFoldDB" id="A0A7S7NUE9"/>
<reference evidence="1 2" key="1">
    <citation type="submission" date="2020-10" db="EMBL/GenBank/DDBJ databases">
        <title>Complete genome sequence of Paludibaculum fermentans P105T, a facultatively anaerobic acidobacterium capable of dissimilatory Fe(III) reduction.</title>
        <authorList>
            <person name="Dedysh S.N."/>
            <person name="Beletsky A.V."/>
            <person name="Kulichevskaya I.S."/>
            <person name="Mardanov A.V."/>
            <person name="Ravin N.V."/>
        </authorList>
    </citation>
    <scope>NUCLEOTIDE SEQUENCE [LARGE SCALE GENOMIC DNA]</scope>
    <source>
        <strain evidence="1 2">P105</strain>
    </source>
</reference>
<dbReference type="EMBL" id="CP063849">
    <property type="protein sequence ID" value="QOY89940.1"/>
    <property type="molecule type" value="Genomic_DNA"/>
</dbReference>
<evidence type="ECO:0000313" key="1">
    <source>
        <dbReference type="EMBL" id="QOY89940.1"/>
    </source>
</evidence>
<dbReference type="Proteomes" id="UP000593892">
    <property type="component" value="Chromosome"/>
</dbReference>
<organism evidence="1 2">
    <name type="scientific">Paludibaculum fermentans</name>
    <dbReference type="NCBI Taxonomy" id="1473598"/>
    <lineage>
        <taxon>Bacteria</taxon>
        <taxon>Pseudomonadati</taxon>
        <taxon>Acidobacteriota</taxon>
        <taxon>Terriglobia</taxon>
        <taxon>Bryobacterales</taxon>
        <taxon>Bryobacteraceae</taxon>
        <taxon>Paludibaculum</taxon>
    </lineage>
</organism>
<evidence type="ECO:0000313" key="2">
    <source>
        <dbReference type="Proteomes" id="UP000593892"/>
    </source>
</evidence>
<keyword evidence="2" id="KW-1185">Reference proteome</keyword>
<accession>A0A7S7NUE9</accession>
<dbReference type="KEGG" id="pfer:IRI77_08285"/>
<protein>
    <submittedName>
        <fullName evidence="1">Uncharacterized protein</fullName>
    </submittedName>
</protein>
<name>A0A7S7NUE9_PALFE</name>
<gene>
    <name evidence="1" type="ORF">IRI77_08285</name>
</gene>
<proteinExistence type="predicted"/>
<sequence>MDERLFYSESQATKAARLNCPYCRVMDDYPLRWLVRTKKDRLPGGADERDRAKFAKAQSYMVLLDDKAQCKQPRCRRTFDISGIKTTAFL</sequence>
<dbReference type="RefSeq" id="WP_194451603.1">
    <property type="nucleotide sequence ID" value="NZ_CP063849.1"/>
</dbReference>